<dbReference type="GO" id="GO:0016743">
    <property type="term" value="F:carboxyl- or carbamoyltransferase activity"/>
    <property type="evidence" value="ECO:0007669"/>
    <property type="project" value="UniProtKB-UniRule"/>
</dbReference>
<dbReference type="GO" id="GO:0003989">
    <property type="term" value="F:acetyl-CoA carboxylase activity"/>
    <property type="evidence" value="ECO:0007669"/>
    <property type="project" value="InterPro"/>
</dbReference>
<keyword evidence="5" id="KW-0963">Cytoplasm</keyword>
<protein>
    <recommendedName>
        <fullName evidence="5">Acetyl-coenzyme A carboxylase carboxyl transferase subunit beta</fullName>
        <shortName evidence="5">ACCase subunit beta</shortName>
        <shortName evidence="5">Acetyl-CoA carboxylase carboxyltransferase subunit beta</shortName>
        <ecNumber evidence="5">2.1.3.15</ecNumber>
    </recommendedName>
</protein>
<evidence type="ECO:0000256" key="2">
    <source>
        <dbReference type="ARBA" id="ARBA00022723"/>
    </source>
</evidence>
<keyword evidence="3 5" id="KW-0276">Fatty acid metabolism</keyword>
<dbReference type="PANTHER" id="PTHR42995:SF5">
    <property type="entry name" value="ACETYL-COENZYME A CARBOXYLASE CARBOXYL TRANSFERASE SUBUNIT BETA, CHLOROPLASTIC"/>
    <property type="match status" value="1"/>
</dbReference>
<dbReference type="EC" id="2.1.3.15" evidence="5"/>
<comment type="caution">
    <text evidence="7">The sequence shown here is derived from an EMBL/GenBank/DDBJ whole genome shotgun (WGS) entry which is preliminary data.</text>
</comment>
<dbReference type="GO" id="GO:0009329">
    <property type="term" value="C:acetate CoA-transferase complex"/>
    <property type="evidence" value="ECO:0007669"/>
    <property type="project" value="TreeGrafter"/>
</dbReference>
<dbReference type="InterPro" id="IPR011762">
    <property type="entry name" value="COA_CT_N"/>
</dbReference>
<feature type="binding site" evidence="5">
    <location>
        <position position="95"/>
    </location>
    <ligand>
        <name>Zn(2+)</name>
        <dbReference type="ChEBI" id="CHEBI:29105"/>
    </ligand>
</feature>
<organism evidence="7 8">
    <name type="scientific">Psychrobacter immobilis</name>
    <dbReference type="NCBI Taxonomy" id="498"/>
    <lineage>
        <taxon>Bacteria</taxon>
        <taxon>Pseudomonadati</taxon>
        <taxon>Pseudomonadota</taxon>
        <taxon>Gammaproteobacteria</taxon>
        <taxon>Moraxellales</taxon>
        <taxon>Moraxellaceae</taxon>
        <taxon>Psychrobacter</taxon>
    </lineage>
</organism>
<dbReference type="InterPro" id="IPR029045">
    <property type="entry name" value="ClpP/crotonase-like_dom_sf"/>
</dbReference>
<proteinExistence type="inferred from homology"/>
<reference evidence="7 8" key="1">
    <citation type="submission" date="2018-05" db="EMBL/GenBank/DDBJ databases">
        <title>Genomic Encyclopedia of Type Strains, Phase IV (KMG-IV): sequencing the most valuable type-strain genomes for metagenomic binning, comparative biology and taxonomic classification.</title>
        <authorList>
            <person name="Goeker M."/>
        </authorList>
    </citation>
    <scope>NUCLEOTIDE SEQUENCE [LARGE SCALE GENOMIC DNA]</scope>
    <source>
        <strain evidence="7 8">DSM 7229</strain>
    </source>
</reference>
<dbReference type="Gene3D" id="3.90.226.10">
    <property type="entry name" value="2-enoyl-CoA Hydratase, Chain A, domain 1"/>
    <property type="match status" value="1"/>
</dbReference>
<comment type="similarity">
    <text evidence="5">Belongs to the AccD/PCCB family.</text>
</comment>
<evidence type="ECO:0000313" key="7">
    <source>
        <dbReference type="EMBL" id="PWK11175.1"/>
    </source>
</evidence>
<comment type="pathway">
    <text evidence="5">Lipid metabolism; malonyl-CoA biosynthesis; malonyl-CoA from acetyl-CoA: step 1/1.</text>
</comment>
<keyword evidence="5" id="KW-0863">Zinc-finger</keyword>
<dbReference type="PROSITE" id="PS50980">
    <property type="entry name" value="COA_CT_NTER"/>
    <property type="match status" value="1"/>
</dbReference>
<name>A0A2V1ZZI9_PSYIM</name>
<accession>A0A2V1ZZI9</accession>
<evidence type="ECO:0000256" key="3">
    <source>
        <dbReference type="ARBA" id="ARBA00022832"/>
    </source>
</evidence>
<comment type="subcellular location">
    <subcellularLocation>
        <location evidence="5">Cytoplasm</location>
    </subcellularLocation>
</comment>
<keyword evidence="5" id="KW-0443">Lipid metabolism</keyword>
<dbReference type="UniPathway" id="UPA00655">
    <property type="reaction ID" value="UER00711"/>
</dbReference>
<evidence type="ECO:0000259" key="6">
    <source>
        <dbReference type="PROSITE" id="PS50980"/>
    </source>
</evidence>
<dbReference type="InterPro" id="IPR000438">
    <property type="entry name" value="Acetyl_CoA_COase_Trfase_b_su"/>
</dbReference>
<gene>
    <name evidence="5" type="primary">accD</name>
    <name evidence="7" type="ORF">C8D84_10995</name>
</gene>
<keyword evidence="4 5" id="KW-0275">Fatty acid biosynthesis</keyword>
<dbReference type="SUPFAM" id="SSF52096">
    <property type="entry name" value="ClpP/crotonase"/>
    <property type="match status" value="1"/>
</dbReference>
<keyword evidence="8" id="KW-1185">Reference proteome</keyword>
<feature type="zinc finger region" description="C4-type" evidence="5">
    <location>
        <begin position="73"/>
        <end position="95"/>
    </location>
</feature>
<comment type="function">
    <text evidence="5">Component of the acetyl coenzyme A carboxylase (ACC) complex. Biotin carboxylase (BC) catalyzes the carboxylation of biotin on its carrier protein (BCCP) and then the CO(2) group is transferred by the transcarboxylase to acetyl-CoA to form malonyl-CoA.</text>
</comment>
<dbReference type="GO" id="GO:0008270">
    <property type="term" value="F:zinc ion binding"/>
    <property type="evidence" value="ECO:0007669"/>
    <property type="project" value="UniProtKB-UniRule"/>
</dbReference>
<dbReference type="GO" id="GO:0006633">
    <property type="term" value="P:fatty acid biosynthetic process"/>
    <property type="evidence" value="ECO:0007669"/>
    <property type="project" value="UniProtKB-KW"/>
</dbReference>
<dbReference type="PANTHER" id="PTHR42995">
    <property type="entry name" value="ACETYL-COENZYME A CARBOXYLASE CARBOXYL TRANSFERASE SUBUNIT BETA, CHLOROPLASTIC"/>
    <property type="match status" value="1"/>
</dbReference>
<comment type="catalytic activity">
    <reaction evidence="5">
        <text>N(6)-carboxybiotinyl-L-lysyl-[protein] + acetyl-CoA = N(6)-biotinyl-L-lysyl-[protein] + malonyl-CoA</text>
        <dbReference type="Rhea" id="RHEA:54728"/>
        <dbReference type="Rhea" id="RHEA-COMP:10505"/>
        <dbReference type="Rhea" id="RHEA-COMP:10506"/>
        <dbReference type="ChEBI" id="CHEBI:57288"/>
        <dbReference type="ChEBI" id="CHEBI:57384"/>
        <dbReference type="ChEBI" id="CHEBI:83144"/>
        <dbReference type="ChEBI" id="CHEBI:83145"/>
        <dbReference type="EC" id="2.1.3.15"/>
    </reaction>
</comment>
<feature type="binding site" evidence="5">
    <location>
        <position position="92"/>
    </location>
    <ligand>
        <name>Zn(2+)</name>
        <dbReference type="ChEBI" id="CHEBI:29105"/>
    </ligand>
</feature>
<dbReference type="Proteomes" id="UP000245655">
    <property type="component" value="Unassembled WGS sequence"/>
</dbReference>
<evidence type="ECO:0000256" key="1">
    <source>
        <dbReference type="ARBA" id="ARBA00022679"/>
    </source>
</evidence>
<feature type="domain" description="CoA carboxyltransferase N-terminal" evidence="6">
    <location>
        <begin position="69"/>
        <end position="330"/>
    </location>
</feature>
<comment type="subunit">
    <text evidence="5">Acetyl-CoA carboxylase is a heterohexamer composed of biotin carboxyl carrier protein (AccB), biotin carboxylase (AccC) and two subunits each of ACCase subunit alpha (AccA) and ACCase subunit beta (AccD).</text>
</comment>
<dbReference type="AlphaFoldDB" id="A0A2V1ZZI9"/>
<comment type="cofactor">
    <cofactor evidence="5">
        <name>Zn(2+)</name>
        <dbReference type="ChEBI" id="CHEBI:29105"/>
    </cofactor>
    <text evidence="5">Binds 1 zinc ion per subunit.</text>
</comment>
<keyword evidence="5" id="KW-0862">Zinc</keyword>
<dbReference type="Pfam" id="PF01039">
    <property type="entry name" value="Carboxyl_trans"/>
    <property type="match status" value="1"/>
</dbReference>
<keyword evidence="2 5" id="KW-0479">Metal-binding</keyword>
<keyword evidence="5" id="KW-0547">Nucleotide-binding</keyword>
<feature type="binding site" evidence="5">
    <location>
        <position position="76"/>
    </location>
    <ligand>
        <name>Zn(2+)</name>
        <dbReference type="ChEBI" id="CHEBI:29105"/>
    </ligand>
</feature>
<dbReference type="HAMAP" id="MF_01395">
    <property type="entry name" value="AcetylCoA_CT_beta"/>
    <property type="match status" value="1"/>
</dbReference>
<keyword evidence="1 5" id="KW-0808">Transferase</keyword>
<dbReference type="EMBL" id="QGGM01000009">
    <property type="protein sequence ID" value="PWK11175.1"/>
    <property type="molecule type" value="Genomic_DNA"/>
</dbReference>
<keyword evidence="5" id="KW-0444">Lipid biosynthesis</keyword>
<dbReference type="GO" id="GO:2001295">
    <property type="term" value="P:malonyl-CoA biosynthetic process"/>
    <property type="evidence" value="ECO:0007669"/>
    <property type="project" value="UniProtKB-UniRule"/>
</dbReference>
<evidence type="ECO:0000313" key="8">
    <source>
        <dbReference type="Proteomes" id="UP000245655"/>
    </source>
</evidence>
<dbReference type="NCBIfam" id="TIGR00515">
    <property type="entry name" value="accD"/>
    <property type="match status" value="1"/>
</dbReference>
<sequence>MSQLVDKPLIMANNMTDTIIKPDMTTLNHAEKSNVEPNGNTAGQSWFNRPIPGIKQQLTAPLTAVETEPSTKCSNCHSMITNTALIFNCYVCPHCDHHLPMSARERLNWLLDQVEGELGQQFTAKDPLSFVDSKPYPQRMTEAQDKTGESEALIVMYGKLRNLDIVTCAFDFRFMGGSMGSVVGDRFVEAAEKALKDKVPLVCFAASGGARMQEGLLSLMQMARTAAAIERLRIAGVPYIVILTNPVYGGVTASLAMLGDIHLAEPKAMIGFAGKRVIEQTVRETLEEPFQRAEFLLEHGVVDEVVHRHQMIDTIYRLLAKLSRMPNVDA</sequence>
<evidence type="ECO:0000256" key="4">
    <source>
        <dbReference type="ARBA" id="ARBA00023160"/>
    </source>
</evidence>
<feature type="binding site" evidence="5">
    <location>
        <position position="73"/>
    </location>
    <ligand>
        <name>Zn(2+)</name>
        <dbReference type="ChEBI" id="CHEBI:29105"/>
    </ligand>
</feature>
<dbReference type="PRINTS" id="PR01070">
    <property type="entry name" value="ACCCTRFRASEB"/>
</dbReference>
<evidence type="ECO:0000256" key="5">
    <source>
        <dbReference type="HAMAP-Rule" id="MF_01395"/>
    </source>
</evidence>
<dbReference type="InterPro" id="IPR034733">
    <property type="entry name" value="AcCoA_carboxyl_beta"/>
</dbReference>
<keyword evidence="5" id="KW-0067">ATP-binding</keyword>
<dbReference type="GO" id="GO:0005524">
    <property type="term" value="F:ATP binding"/>
    <property type="evidence" value="ECO:0007669"/>
    <property type="project" value="UniProtKB-KW"/>
</dbReference>